<gene>
    <name evidence="2" type="ORF">HNQ52_003220</name>
</gene>
<dbReference type="Gene3D" id="1.10.260.40">
    <property type="entry name" value="lambda repressor-like DNA-binding domains"/>
    <property type="match status" value="1"/>
</dbReference>
<dbReference type="Proteomes" id="UP000521199">
    <property type="component" value="Unassembled WGS sequence"/>
</dbReference>
<reference evidence="2 3" key="1">
    <citation type="submission" date="2020-08" db="EMBL/GenBank/DDBJ databases">
        <title>Genomic Encyclopedia of Type Strains, Phase IV (KMG-IV): sequencing the most valuable type-strain genomes for metagenomic binning, comparative biology and taxonomic classification.</title>
        <authorList>
            <person name="Goeker M."/>
        </authorList>
    </citation>
    <scope>NUCLEOTIDE SEQUENCE [LARGE SCALE GENOMIC DNA]</scope>
    <source>
        <strain evidence="2 3">DSM 24163</strain>
    </source>
</reference>
<organism evidence="2 3">
    <name type="scientific">Chiayiivirga flava</name>
    <dbReference type="NCBI Taxonomy" id="659595"/>
    <lineage>
        <taxon>Bacteria</taxon>
        <taxon>Pseudomonadati</taxon>
        <taxon>Pseudomonadota</taxon>
        <taxon>Gammaproteobacteria</taxon>
        <taxon>Lysobacterales</taxon>
        <taxon>Lysobacteraceae</taxon>
        <taxon>Chiayiivirga</taxon>
    </lineage>
</organism>
<evidence type="ECO:0000313" key="2">
    <source>
        <dbReference type="EMBL" id="MBB5209648.1"/>
    </source>
</evidence>
<proteinExistence type="predicted"/>
<sequence>MPRSIHRDDYQTLLQLLRDLRVGQGMTQVDLGHALDNTQTFVSKIERGERRIDVLEFIDICEAMNVDPVSAFKQFMTQRGVPAPAGKRRR</sequence>
<dbReference type="SUPFAM" id="SSF47413">
    <property type="entry name" value="lambda repressor-like DNA-binding domains"/>
    <property type="match status" value="1"/>
</dbReference>
<accession>A0A7W8G272</accession>
<dbReference type="PROSITE" id="PS50943">
    <property type="entry name" value="HTH_CROC1"/>
    <property type="match status" value="1"/>
</dbReference>
<feature type="domain" description="HTH cro/C1-type" evidence="1">
    <location>
        <begin position="17"/>
        <end position="72"/>
    </location>
</feature>
<evidence type="ECO:0000259" key="1">
    <source>
        <dbReference type="PROSITE" id="PS50943"/>
    </source>
</evidence>
<comment type="caution">
    <text evidence="2">The sequence shown here is derived from an EMBL/GenBank/DDBJ whole genome shotgun (WGS) entry which is preliminary data.</text>
</comment>
<dbReference type="GO" id="GO:0003677">
    <property type="term" value="F:DNA binding"/>
    <property type="evidence" value="ECO:0007669"/>
    <property type="project" value="InterPro"/>
</dbReference>
<dbReference type="InterPro" id="IPR001387">
    <property type="entry name" value="Cro/C1-type_HTH"/>
</dbReference>
<dbReference type="InterPro" id="IPR010982">
    <property type="entry name" value="Lambda_DNA-bd_dom_sf"/>
</dbReference>
<evidence type="ECO:0000313" key="3">
    <source>
        <dbReference type="Proteomes" id="UP000521199"/>
    </source>
</evidence>
<protein>
    <submittedName>
        <fullName evidence="2">Transcriptional regulator with XRE-family HTH domain</fullName>
    </submittedName>
</protein>
<dbReference type="SMART" id="SM00530">
    <property type="entry name" value="HTH_XRE"/>
    <property type="match status" value="1"/>
</dbReference>
<dbReference type="Pfam" id="PF01381">
    <property type="entry name" value="HTH_3"/>
    <property type="match status" value="1"/>
</dbReference>
<dbReference type="RefSeq" id="WP_183962181.1">
    <property type="nucleotide sequence ID" value="NZ_JACHHP010000007.1"/>
</dbReference>
<name>A0A7W8G272_9GAMM</name>
<dbReference type="EMBL" id="JACHHP010000007">
    <property type="protein sequence ID" value="MBB5209648.1"/>
    <property type="molecule type" value="Genomic_DNA"/>
</dbReference>
<keyword evidence="3" id="KW-1185">Reference proteome</keyword>
<dbReference type="AlphaFoldDB" id="A0A7W8G272"/>
<dbReference type="CDD" id="cd00093">
    <property type="entry name" value="HTH_XRE"/>
    <property type="match status" value="1"/>
</dbReference>